<feature type="compositionally biased region" description="Low complexity" evidence="14">
    <location>
        <begin position="34"/>
        <end position="65"/>
    </location>
</feature>
<organism evidence="16 17">
    <name type="scientific">Streptomyces cacaoi</name>
    <dbReference type="NCBI Taxonomy" id="1898"/>
    <lineage>
        <taxon>Bacteria</taxon>
        <taxon>Bacillati</taxon>
        <taxon>Actinomycetota</taxon>
        <taxon>Actinomycetes</taxon>
        <taxon>Kitasatosporales</taxon>
        <taxon>Streptomycetaceae</taxon>
        <taxon>Streptomyces</taxon>
    </lineage>
</organism>
<keyword evidence="8" id="KW-0732">Signal</keyword>
<dbReference type="GO" id="GO:0005576">
    <property type="term" value="C:extracellular region"/>
    <property type="evidence" value="ECO:0007669"/>
    <property type="project" value="UniProtKB-SubCell"/>
</dbReference>
<keyword evidence="12" id="KW-0865">Zymogen</keyword>
<dbReference type="Gene3D" id="3.40.30.160">
    <property type="entry name" value="Collagenase ColT, N-terminal domain"/>
    <property type="match status" value="1"/>
</dbReference>
<feature type="domain" description="Peptidase M9 collagenase N-terminal" evidence="15">
    <location>
        <begin position="153"/>
        <end position="334"/>
    </location>
</feature>
<evidence type="ECO:0000256" key="2">
    <source>
        <dbReference type="ARBA" id="ARBA00001947"/>
    </source>
</evidence>
<protein>
    <recommendedName>
        <fullName evidence="4">microbial collagenase</fullName>
        <ecNumber evidence="4">3.4.24.3</ecNumber>
    </recommendedName>
</protein>
<dbReference type="PANTHER" id="PTHR13062">
    <property type="entry name" value="COLLAGENASE"/>
    <property type="match status" value="1"/>
</dbReference>
<evidence type="ECO:0000256" key="4">
    <source>
        <dbReference type="ARBA" id="ARBA00012653"/>
    </source>
</evidence>
<comment type="catalytic activity">
    <reaction evidence="1">
        <text>Digestion of native collagen in the triple helical region at Xaa-|-Gly bonds. With synthetic peptides, a preference is shown for Gly at P3 and P1', Pro and Ala at P2 and P2', and hydroxyproline, Ala or Arg at P3'.</text>
        <dbReference type="EC" id="3.4.24.3"/>
    </reaction>
</comment>
<comment type="cofactor">
    <cofactor evidence="2">
        <name>Zn(2+)</name>
        <dbReference type="ChEBI" id="CHEBI:29105"/>
    </cofactor>
</comment>
<evidence type="ECO:0000256" key="10">
    <source>
        <dbReference type="ARBA" id="ARBA00022833"/>
    </source>
</evidence>
<dbReference type="EC" id="3.4.24.3" evidence="4"/>
<dbReference type="AlphaFoldDB" id="A0A4Y3R2R4"/>
<evidence type="ECO:0000313" key="17">
    <source>
        <dbReference type="Proteomes" id="UP000319210"/>
    </source>
</evidence>
<dbReference type="GO" id="GO:0008270">
    <property type="term" value="F:zinc ion binding"/>
    <property type="evidence" value="ECO:0007669"/>
    <property type="project" value="InterPro"/>
</dbReference>
<keyword evidence="9" id="KW-0378">Hydrolase</keyword>
<dbReference type="OrthoDB" id="9802683at2"/>
<dbReference type="Proteomes" id="UP000319210">
    <property type="component" value="Unassembled WGS sequence"/>
</dbReference>
<feature type="compositionally biased region" description="Low complexity" evidence="14">
    <location>
        <begin position="105"/>
        <end position="118"/>
    </location>
</feature>
<dbReference type="EMBL" id="BJMM01000026">
    <property type="protein sequence ID" value="GEB52025.1"/>
    <property type="molecule type" value="Genomic_DNA"/>
</dbReference>
<name>A0A4Y3R2R4_STRCI</name>
<feature type="active site" evidence="13">
    <location>
        <position position="556"/>
    </location>
</feature>
<evidence type="ECO:0000256" key="9">
    <source>
        <dbReference type="ARBA" id="ARBA00022801"/>
    </source>
</evidence>
<dbReference type="GO" id="GO:0004222">
    <property type="term" value="F:metalloendopeptidase activity"/>
    <property type="evidence" value="ECO:0007669"/>
    <property type="project" value="InterPro"/>
</dbReference>
<reference evidence="16 17" key="1">
    <citation type="submission" date="2019-06" db="EMBL/GenBank/DDBJ databases">
        <title>Whole genome shotgun sequence of Streptomyces cacaoi subsp. cacaoi NBRC 12748.</title>
        <authorList>
            <person name="Hosoyama A."/>
            <person name="Uohara A."/>
            <person name="Ohji S."/>
            <person name="Ichikawa N."/>
        </authorList>
    </citation>
    <scope>NUCLEOTIDE SEQUENCE [LARGE SCALE GENOMIC DNA]</scope>
    <source>
        <strain evidence="16 17">NBRC 12748</strain>
    </source>
</reference>
<dbReference type="PANTHER" id="PTHR13062:SF9">
    <property type="entry name" value="MICROBIAL COLLAGENASE"/>
    <property type="match status" value="1"/>
</dbReference>
<dbReference type="InterPro" id="IPR013661">
    <property type="entry name" value="Peptidase_M9_N_dom"/>
</dbReference>
<evidence type="ECO:0000259" key="15">
    <source>
        <dbReference type="Pfam" id="PF08453"/>
    </source>
</evidence>
<dbReference type="GO" id="GO:0006508">
    <property type="term" value="P:proteolysis"/>
    <property type="evidence" value="ECO:0007669"/>
    <property type="project" value="UniProtKB-KW"/>
</dbReference>
<evidence type="ECO:0000256" key="3">
    <source>
        <dbReference type="ARBA" id="ARBA00004613"/>
    </source>
</evidence>
<proteinExistence type="predicted"/>
<dbReference type="PRINTS" id="PR00931">
    <property type="entry name" value="MICOLLPTASE"/>
</dbReference>
<comment type="caution">
    <text evidence="16">The sequence shown here is derived from an EMBL/GenBank/DDBJ whole genome shotgun (WGS) entry which is preliminary data.</text>
</comment>
<evidence type="ECO:0000256" key="5">
    <source>
        <dbReference type="ARBA" id="ARBA00022525"/>
    </source>
</evidence>
<dbReference type="InterPro" id="IPR002169">
    <property type="entry name" value="Peptidase_M9A/M9B"/>
</dbReference>
<comment type="subcellular location">
    <subcellularLocation>
        <location evidence="3">Secreted</location>
    </subcellularLocation>
</comment>
<evidence type="ECO:0000256" key="8">
    <source>
        <dbReference type="ARBA" id="ARBA00022729"/>
    </source>
</evidence>
<accession>A0A4Y3R2R4</accession>
<evidence type="ECO:0000256" key="1">
    <source>
        <dbReference type="ARBA" id="ARBA00000424"/>
    </source>
</evidence>
<feature type="compositionally biased region" description="Basic and acidic residues" evidence="14">
    <location>
        <begin position="93"/>
        <end position="104"/>
    </location>
</feature>
<evidence type="ECO:0000256" key="11">
    <source>
        <dbReference type="ARBA" id="ARBA00023049"/>
    </source>
</evidence>
<evidence type="ECO:0000256" key="14">
    <source>
        <dbReference type="SAM" id="MobiDB-lite"/>
    </source>
</evidence>
<keyword evidence="7" id="KW-0479">Metal-binding</keyword>
<keyword evidence="6" id="KW-0645">Protease</keyword>
<keyword evidence="11" id="KW-0482">Metalloprotease</keyword>
<gene>
    <name evidence="16" type="ORF">SCA03_45760</name>
</gene>
<keyword evidence="5" id="KW-0964">Secreted</keyword>
<evidence type="ECO:0000256" key="7">
    <source>
        <dbReference type="ARBA" id="ARBA00022723"/>
    </source>
</evidence>
<dbReference type="RefSeq" id="WP_086814945.1">
    <property type="nucleotide sequence ID" value="NZ_BJMM01000026.1"/>
</dbReference>
<dbReference type="Pfam" id="PF08453">
    <property type="entry name" value="Peptidase_M9_N"/>
    <property type="match status" value="1"/>
</dbReference>
<evidence type="ECO:0000313" key="16">
    <source>
        <dbReference type="EMBL" id="GEB52025.1"/>
    </source>
</evidence>
<evidence type="ECO:0000256" key="12">
    <source>
        <dbReference type="ARBA" id="ARBA00023145"/>
    </source>
</evidence>
<feature type="region of interest" description="Disordered" evidence="14">
    <location>
        <begin position="34"/>
        <end position="159"/>
    </location>
</feature>
<evidence type="ECO:0000256" key="6">
    <source>
        <dbReference type="ARBA" id="ARBA00022670"/>
    </source>
</evidence>
<keyword evidence="10" id="KW-0862">Zinc</keyword>
<evidence type="ECO:0000256" key="13">
    <source>
        <dbReference type="PIRSR" id="PIRSR602169-1"/>
    </source>
</evidence>
<keyword evidence="17" id="KW-1185">Reference proteome</keyword>
<sequence length="689" mass="74733">MIRNSRRRRTTPLLGRTAGAAALALLSALTLGPLGPASGPLGPRPAAAADRTPAHAAARHPAGARLDTPSPTADSARLPEPGPMTAGGTPDTAGRRRDGLDAAHRAPFAATPRTAAPADGSARTATPPRPGHPRPSMRRAGGADDRPGSRAECAPEDFGGSTGPALVDLITSSTTACVNTLFSLTGTDARGAFREEQMVTVADALRTGSAGYPGDSSTGMPQLVLYLRAGYYVHWYHGPDVGEYGPALTAAVQGGLDAFFAAEHAWDVTDANGETLAEAVTLIDSAEQNARYLGVVTRLLNGYDSSYDDKWWMLTAVNNVYTVLWRGHQLPEFVDAVRADPTVLTTLHDFAREHLGLLDGERAHLTANAGRELGRFVQHTALRETVRPQLRDLLDATSMTGPTAQLWVGVAEMADAYDRDNCAYYGVCDLRQRLREAVLADRDECSASITVTAQSMAAGDFSAACTSLNGQDAWFHDVAGDRGPVADDRNTRIEVVVFDSSTDYRTYAGVLFGIDTDNGGMYLEGDPSAEGNLPRFIAYEAEWQRPDFRIWNLNHEYTHYLDGRFDMYGDFEAGVSTPTVWWIEGFAEYVSYGYRGLPYEEALEEAGKKTYTLSELFDTTYENGDTTRVYRWGYLAVRYMFAHHPGDVDTVLAAYRTGDWAAARRHLKETIGTRYDAGFASWLDTAAKN</sequence>
<dbReference type="Pfam" id="PF01752">
    <property type="entry name" value="Peptidase_M9"/>
    <property type="match status" value="1"/>
</dbReference>
<dbReference type="Gene3D" id="1.10.390.20">
    <property type="match status" value="1"/>
</dbReference>